<proteinExistence type="predicted"/>
<accession>A0ACC2VBQ8</accession>
<gene>
    <name evidence="1" type="ORF">QFC19_007184</name>
</gene>
<dbReference type="EMBL" id="JASBWR010000093">
    <property type="protein sequence ID" value="KAJ9096530.1"/>
    <property type="molecule type" value="Genomic_DNA"/>
</dbReference>
<evidence type="ECO:0000313" key="2">
    <source>
        <dbReference type="Proteomes" id="UP001241377"/>
    </source>
</evidence>
<keyword evidence="2" id="KW-1185">Reference proteome</keyword>
<comment type="caution">
    <text evidence="1">The sequence shown here is derived from an EMBL/GenBank/DDBJ whole genome shotgun (WGS) entry which is preliminary data.</text>
</comment>
<name>A0ACC2VBQ8_9TREE</name>
<organism evidence="1 2">
    <name type="scientific">Naganishia cerealis</name>
    <dbReference type="NCBI Taxonomy" id="610337"/>
    <lineage>
        <taxon>Eukaryota</taxon>
        <taxon>Fungi</taxon>
        <taxon>Dikarya</taxon>
        <taxon>Basidiomycota</taxon>
        <taxon>Agaricomycotina</taxon>
        <taxon>Tremellomycetes</taxon>
        <taxon>Filobasidiales</taxon>
        <taxon>Filobasidiaceae</taxon>
        <taxon>Naganishia</taxon>
    </lineage>
</organism>
<sequence>MLLLDDHPARSGSPSGVLEPPAKRLKHGSCAESDSEDLLLENVENGENGAEVVEMPVTLGGYKTTAEGNVDEIDPQTQVVVDLGGGSGAESDAESGAESDSSESLDLDLISESEFRQIIAETPDESSIEETRVFLKTFGPVEFLQKYLPTTATSRNILEVIVRLGFVPRDVAIDGTGDQISGLIRLLNQAMKSVLTTRTRLEHFYSLEHVIDGLQSAKKILVLSGAGISTSLGIPDFRSSQGFYAKLEHLGLSDPQDVFDLGIFHTDPTVFYLIAHMILPPEHSFTPMHAFIKTLDDKGILLRNYTQNIDNLESNVGINSDRVVQCHGSFATATCVTCKNTIPGHEIFECIRNKEVAYCTKCTKSRLALMDKDDAYVPESYGVMKPDITFFGELLPAKFHDTINEDLHECDLVISVGTSLKVAPVADIVDKVPPSVPQILINRDPITHCNFDVSLLGYCDDVAELLERKLGWKDEKEKSEKFQVVEVENRMYKIGQLDSESTKLRIDTHGDTPGNTPANAPAKSSPEPTP</sequence>
<evidence type="ECO:0000313" key="1">
    <source>
        <dbReference type="EMBL" id="KAJ9096530.1"/>
    </source>
</evidence>
<reference evidence="1" key="1">
    <citation type="submission" date="2023-04" db="EMBL/GenBank/DDBJ databases">
        <title>Draft Genome sequencing of Naganishia species isolated from polar environments using Oxford Nanopore Technology.</title>
        <authorList>
            <person name="Leo P."/>
            <person name="Venkateswaran K."/>
        </authorList>
    </citation>
    <scope>NUCLEOTIDE SEQUENCE</scope>
    <source>
        <strain evidence="1">MNA-CCFEE 5261</strain>
    </source>
</reference>
<dbReference type="Proteomes" id="UP001241377">
    <property type="component" value="Unassembled WGS sequence"/>
</dbReference>
<protein>
    <submittedName>
        <fullName evidence="1">Uncharacterized protein</fullName>
    </submittedName>
</protein>